<accession>A0A2R6S018</accession>
<sequence>LQRLQQLDIFLMLKLRAKQPRAAEGREKRMQEYEKQSQIDPMDTVARPGLVKQGWNTQLSRVGLRMSSRK</sequence>
<feature type="non-terminal residue" evidence="2">
    <location>
        <position position="1"/>
    </location>
</feature>
<dbReference type="EMBL" id="MLYV02000112">
    <property type="protein sequence ID" value="PSS35597.1"/>
    <property type="molecule type" value="Genomic_DNA"/>
</dbReference>
<comment type="caution">
    <text evidence="2">The sequence shown here is derived from an EMBL/GenBank/DDBJ whole genome shotgun (WGS) entry which is preliminary data.</text>
</comment>
<evidence type="ECO:0000256" key="1">
    <source>
        <dbReference type="SAM" id="MobiDB-lite"/>
    </source>
</evidence>
<dbReference type="AlphaFoldDB" id="A0A2R6S018"/>
<proteinExistence type="predicted"/>
<feature type="compositionally biased region" description="Basic and acidic residues" evidence="1">
    <location>
        <begin position="21"/>
        <end position="37"/>
    </location>
</feature>
<feature type="region of interest" description="Disordered" evidence="1">
    <location>
        <begin position="21"/>
        <end position="46"/>
    </location>
</feature>
<name>A0A2R6S018_9APHY</name>
<gene>
    <name evidence="2" type="ORF">PHLCEN_2v1449</name>
</gene>
<evidence type="ECO:0000313" key="3">
    <source>
        <dbReference type="Proteomes" id="UP000186601"/>
    </source>
</evidence>
<reference evidence="2 3" key="1">
    <citation type="submission" date="2018-02" db="EMBL/GenBank/DDBJ databases">
        <title>Genome sequence of the basidiomycete white-rot fungus Phlebia centrifuga.</title>
        <authorList>
            <person name="Granchi Z."/>
            <person name="Peng M."/>
            <person name="de Vries R.P."/>
            <person name="Hilden K."/>
            <person name="Makela M.R."/>
            <person name="Grigoriev I."/>
            <person name="Riley R."/>
        </authorList>
    </citation>
    <scope>NUCLEOTIDE SEQUENCE [LARGE SCALE GENOMIC DNA]</scope>
    <source>
        <strain evidence="2 3">FBCC195</strain>
    </source>
</reference>
<organism evidence="2 3">
    <name type="scientific">Hermanssonia centrifuga</name>
    <dbReference type="NCBI Taxonomy" id="98765"/>
    <lineage>
        <taxon>Eukaryota</taxon>
        <taxon>Fungi</taxon>
        <taxon>Dikarya</taxon>
        <taxon>Basidiomycota</taxon>
        <taxon>Agaricomycotina</taxon>
        <taxon>Agaricomycetes</taxon>
        <taxon>Polyporales</taxon>
        <taxon>Meruliaceae</taxon>
        <taxon>Hermanssonia</taxon>
    </lineage>
</organism>
<keyword evidence="3" id="KW-1185">Reference proteome</keyword>
<evidence type="ECO:0000313" key="2">
    <source>
        <dbReference type="EMBL" id="PSS35597.1"/>
    </source>
</evidence>
<protein>
    <submittedName>
        <fullName evidence="2">Uncharacterized protein</fullName>
    </submittedName>
</protein>
<dbReference type="Proteomes" id="UP000186601">
    <property type="component" value="Unassembled WGS sequence"/>
</dbReference>